<evidence type="ECO:0000256" key="9">
    <source>
        <dbReference type="ARBA" id="ARBA00023211"/>
    </source>
</evidence>
<comment type="caution">
    <text evidence="12">The sequence shown here is derived from an EMBL/GenBank/DDBJ whole genome shotgun (WGS) entry which is preliminary data.</text>
</comment>
<keyword evidence="4 10" id="KW-0317">Glutathione biosynthesis</keyword>
<dbReference type="AlphaFoldDB" id="A0A368K7Q9"/>
<keyword evidence="9" id="KW-0464">Manganese</keyword>
<dbReference type="Pfam" id="PF02951">
    <property type="entry name" value="GSH-S_N"/>
    <property type="match status" value="1"/>
</dbReference>
<keyword evidence="5" id="KW-0479">Metal-binding</keyword>
<evidence type="ECO:0000256" key="6">
    <source>
        <dbReference type="ARBA" id="ARBA00022741"/>
    </source>
</evidence>
<dbReference type="Pfam" id="PF02955">
    <property type="entry name" value="GSH-S_ATP"/>
    <property type="match status" value="1"/>
</dbReference>
<dbReference type="InterPro" id="IPR011761">
    <property type="entry name" value="ATP-grasp"/>
</dbReference>
<keyword evidence="3 10" id="KW-0436">Ligase</keyword>
<dbReference type="PROSITE" id="PS50975">
    <property type="entry name" value="ATP_GRASP"/>
    <property type="match status" value="1"/>
</dbReference>
<keyword evidence="8" id="KW-0460">Magnesium</keyword>
<dbReference type="GO" id="GO:0004363">
    <property type="term" value="F:glutathione synthase activity"/>
    <property type="evidence" value="ECO:0007669"/>
    <property type="project" value="UniProtKB-UniRule"/>
</dbReference>
<dbReference type="PANTHER" id="PTHR21621">
    <property type="entry name" value="RIBOSOMAL PROTEIN S6 MODIFICATION PROTEIN"/>
    <property type="match status" value="1"/>
</dbReference>
<dbReference type="InterPro" id="IPR013815">
    <property type="entry name" value="ATP_grasp_subdomain_1"/>
</dbReference>
<name>A0A368K7Q9_9HYPH</name>
<evidence type="ECO:0000256" key="8">
    <source>
        <dbReference type="ARBA" id="ARBA00022842"/>
    </source>
</evidence>
<dbReference type="HAMAP" id="MF_00162">
    <property type="entry name" value="GSH_S"/>
    <property type="match status" value="1"/>
</dbReference>
<keyword evidence="6 10" id="KW-0547">Nucleotide-binding</keyword>
<dbReference type="Gene3D" id="3.30.470.20">
    <property type="entry name" value="ATP-grasp fold, B domain"/>
    <property type="match status" value="1"/>
</dbReference>
<dbReference type="SUPFAM" id="SSF52440">
    <property type="entry name" value="PreATP-grasp domain"/>
    <property type="match status" value="1"/>
</dbReference>
<evidence type="ECO:0000256" key="1">
    <source>
        <dbReference type="ARBA" id="ARBA00001936"/>
    </source>
</evidence>
<evidence type="ECO:0000256" key="7">
    <source>
        <dbReference type="ARBA" id="ARBA00022840"/>
    </source>
</evidence>
<comment type="similarity">
    <text evidence="10">Belongs to the prokaryotic GSH synthase family.</text>
</comment>
<organism evidence="12 13">
    <name type="scientific">Phyllobacterium salinisoli</name>
    <dbReference type="NCBI Taxonomy" id="1899321"/>
    <lineage>
        <taxon>Bacteria</taxon>
        <taxon>Pseudomonadati</taxon>
        <taxon>Pseudomonadota</taxon>
        <taxon>Alphaproteobacteria</taxon>
        <taxon>Hyphomicrobiales</taxon>
        <taxon>Phyllobacteriaceae</taxon>
        <taxon>Phyllobacterium</taxon>
    </lineage>
</organism>
<evidence type="ECO:0000313" key="13">
    <source>
        <dbReference type="Proteomes" id="UP000253420"/>
    </source>
</evidence>
<proteinExistence type="inferred from homology"/>
<dbReference type="OrthoDB" id="9785415at2"/>
<evidence type="ECO:0000256" key="5">
    <source>
        <dbReference type="ARBA" id="ARBA00022723"/>
    </source>
</evidence>
<dbReference type="NCBIfam" id="NF003573">
    <property type="entry name" value="PRK05246.1"/>
    <property type="match status" value="1"/>
</dbReference>
<protein>
    <recommendedName>
        <fullName evidence="10">Glutathione synthetase</fullName>
        <ecNumber evidence="10">6.3.2.3</ecNumber>
    </recommendedName>
    <alternativeName>
        <fullName evidence="10">GSH synthetase</fullName>
        <shortName evidence="10">GSH-S</shortName>
        <shortName evidence="10">GSHase</shortName>
    </alternativeName>
    <alternativeName>
        <fullName evidence="10">Glutathione synthase</fullName>
    </alternativeName>
</protein>
<evidence type="ECO:0000256" key="4">
    <source>
        <dbReference type="ARBA" id="ARBA00022684"/>
    </source>
</evidence>
<keyword evidence="13" id="KW-1185">Reference proteome</keyword>
<comment type="cofactor">
    <cofactor evidence="1">
        <name>Mn(2+)</name>
        <dbReference type="ChEBI" id="CHEBI:29035"/>
    </cofactor>
</comment>
<evidence type="ECO:0000256" key="3">
    <source>
        <dbReference type="ARBA" id="ARBA00022598"/>
    </source>
</evidence>
<dbReference type="NCBIfam" id="TIGR01380">
    <property type="entry name" value="glut_syn"/>
    <property type="match status" value="1"/>
</dbReference>
<accession>A0A368K7Q9</accession>
<dbReference type="EMBL" id="QOZG01000002">
    <property type="protein sequence ID" value="RCS25244.1"/>
    <property type="molecule type" value="Genomic_DNA"/>
</dbReference>
<dbReference type="InterPro" id="IPR004215">
    <property type="entry name" value="GSHS_N"/>
</dbReference>
<dbReference type="GO" id="GO:0005524">
    <property type="term" value="F:ATP binding"/>
    <property type="evidence" value="ECO:0007669"/>
    <property type="project" value="UniProtKB-UniRule"/>
</dbReference>
<dbReference type="InterPro" id="IPR006284">
    <property type="entry name" value="Glut_synth_pro"/>
</dbReference>
<reference evidence="12 13" key="1">
    <citation type="submission" date="2018-07" db="EMBL/GenBank/DDBJ databases">
        <title>The draft genome of Phyllobacterium salinisoli.</title>
        <authorList>
            <person name="Liu L."/>
            <person name="Li L."/>
            <person name="Zhang X."/>
            <person name="Liang L."/>
        </authorList>
    </citation>
    <scope>NUCLEOTIDE SEQUENCE [LARGE SCALE GENOMIC DNA]</scope>
    <source>
        <strain evidence="12 13">LLAN61</strain>
    </source>
</reference>
<evidence type="ECO:0000256" key="2">
    <source>
        <dbReference type="ARBA" id="ARBA00001946"/>
    </source>
</evidence>
<dbReference type="RefSeq" id="WP_114439690.1">
    <property type="nucleotide sequence ID" value="NZ_QOZG01000002.1"/>
</dbReference>
<evidence type="ECO:0000259" key="11">
    <source>
        <dbReference type="PROSITE" id="PS50975"/>
    </source>
</evidence>
<dbReference type="Proteomes" id="UP000253420">
    <property type="component" value="Unassembled WGS sequence"/>
</dbReference>
<sequence>MAMKIAVQMDHINSIRIAGDTTFALCLEAARRGHTLYHYTPDRLSMRDGIVTAAVEHLEVRDVEGDHFTLGKPERRDLSEMDVVLLRQDPPFDMNYITTTLLLERIHPKTLVVNDPSWVRNSPEKIFVTEFPDLMPETLITKDPQEVADFRREFGDIIVKPLYGNGGAGVFHLADGDRNLASLLEMFAQMHREPFIAQRYLKDVRAGDKRIILIDGEPVGAINRVPAEHDARSNMHAGGKAEASQLTTREYEICARIGPSLRERGFILVGIDVIGDYMTEINVTSPTGIREIKRFGGADVAALFWDCVEAKRRKTA</sequence>
<dbReference type="PANTHER" id="PTHR21621:SF4">
    <property type="entry name" value="GLUTATHIONE SYNTHETASE"/>
    <property type="match status" value="1"/>
</dbReference>
<dbReference type="GO" id="GO:0005737">
    <property type="term" value="C:cytoplasm"/>
    <property type="evidence" value="ECO:0007669"/>
    <property type="project" value="TreeGrafter"/>
</dbReference>
<comment type="cofactor">
    <cofactor evidence="2">
        <name>Mg(2+)</name>
        <dbReference type="ChEBI" id="CHEBI:18420"/>
    </cofactor>
</comment>
<dbReference type="EC" id="6.3.2.3" evidence="10"/>
<dbReference type="UniPathway" id="UPA00142">
    <property type="reaction ID" value="UER00210"/>
</dbReference>
<gene>
    <name evidence="10" type="primary">gshB</name>
    <name evidence="12" type="ORF">DUT91_06540</name>
</gene>
<comment type="catalytic activity">
    <reaction evidence="10">
        <text>gamma-L-glutamyl-L-cysteine + glycine + ATP = glutathione + ADP + phosphate + H(+)</text>
        <dbReference type="Rhea" id="RHEA:13557"/>
        <dbReference type="ChEBI" id="CHEBI:15378"/>
        <dbReference type="ChEBI" id="CHEBI:30616"/>
        <dbReference type="ChEBI" id="CHEBI:43474"/>
        <dbReference type="ChEBI" id="CHEBI:57305"/>
        <dbReference type="ChEBI" id="CHEBI:57925"/>
        <dbReference type="ChEBI" id="CHEBI:58173"/>
        <dbReference type="ChEBI" id="CHEBI:456216"/>
        <dbReference type="EC" id="6.3.2.3"/>
    </reaction>
</comment>
<dbReference type="SUPFAM" id="SSF56059">
    <property type="entry name" value="Glutathione synthetase ATP-binding domain-like"/>
    <property type="match status" value="1"/>
</dbReference>
<dbReference type="InterPro" id="IPR004218">
    <property type="entry name" value="GSHS_ATP-bd"/>
</dbReference>
<dbReference type="GO" id="GO:0046872">
    <property type="term" value="F:metal ion binding"/>
    <property type="evidence" value="ECO:0007669"/>
    <property type="project" value="UniProtKB-KW"/>
</dbReference>
<evidence type="ECO:0000313" key="12">
    <source>
        <dbReference type="EMBL" id="RCS25244.1"/>
    </source>
</evidence>
<keyword evidence="7 10" id="KW-0067">ATP-binding</keyword>
<dbReference type="Gene3D" id="3.30.1490.20">
    <property type="entry name" value="ATP-grasp fold, A domain"/>
    <property type="match status" value="1"/>
</dbReference>
<comment type="pathway">
    <text evidence="10">Sulfur metabolism; glutathione biosynthesis; glutathione from L-cysteine and L-glutamate: step 2/2.</text>
</comment>
<dbReference type="InterPro" id="IPR016185">
    <property type="entry name" value="PreATP-grasp_dom_sf"/>
</dbReference>
<evidence type="ECO:0000256" key="10">
    <source>
        <dbReference type="HAMAP-Rule" id="MF_00162"/>
    </source>
</evidence>
<feature type="domain" description="ATP-grasp" evidence="11">
    <location>
        <begin position="125"/>
        <end position="309"/>
    </location>
</feature>
<dbReference type="Gene3D" id="3.40.50.20">
    <property type="match status" value="1"/>
</dbReference>